<dbReference type="InterPro" id="IPR004035">
    <property type="entry name" value="Endouclease-III_FeS-bd_BS"/>
</dbReference>
<dbReference type="InterPro" id="IPR005760">
    <property type="entry name" value="A/G_AdeGlyc_MutY"/>
</dbReference>
<evidence type="ECO:0000256" key="6">
    <source>
        <dbReference type="ARBA" id="ARBA00022485"/>
    </source>
</evidence>
<evidence type="ECO:0000256" key="1">
    <source>
        <dbReference type="ARBA" id="ARBA00000843"/>
    </source>
</evidence>
<dbReference type="NCBIfam" id="TIGR01084">
    <property type="entry name" value="mutY"/>
    <property type="match status" value="1"/>
</dbReference>
<dbReference type="Gene3D" id="1.10.340.30">
    <property type="entry name" value="Hypothetical protein, domain 2"/>
    <property type="match status" value="1"/>
</dbReference>
<feature type="domain" description="HhH-GPD" evidence="15">
    <location>
        <begin position="40"/>
        <end position="194"/>
    </location>
</feature>
<dbReference type="InterPro" id="IPR000445">
    <property type="entry name" value="HhH_motif"/>
</dbReference>
<evidence type="ECO:0000256" key="11">
    <source>
        <dbReference type="ARBA" id="ARBA00023014"/>
    </source>
</evidence>
<reference evidence="17" key="2">
    <citation type="journal article" date="1998" name="Nat. Struct. Biol.">
        <title>MutY catalytic core, mutant and bound adenine structures define specificity for DNA repair enzyme superfamily.</title>
        <authorList>
            <person name="Guan Y."/>
            <person name="Manuel R.C."/>
            <person name="Arvai A.S."/>
            <person name="Parikh S.S."/>
            <person name="Mol C.D."/>
            <person name="Miller J.H."/>
            <person name="Lloyd S."/>
            <person name="Tainer J.A."/>
        </authorList>
    </citation>
    <scope>NUCLEOTIDE SEQUENCE</scope>
</reference>
<dbReference type="Gene3D" id="3.90.79.10">
    <property type="entry name" value="Nucleoside Triphosphate Pyrophosphohydrolase"/>
    <property type="match status" value="1"/>
</dbReference>
<keyword evidence="13 14" id="KW-0326">Glycosidase</keyword>
<evidence type="ECO:0000313" key="16">
    <source>
        <dbReference type="Proteomes" id="UP000675920"/>
    </source>
</evidence>
<comment type="function">
    <text evidence="2">Adenine glycosylase active on G-A mispairs. MutY also corrects error-prone DNA synthesis past GO lesions which are due to the oxidatively damaged form of guanine: 7,8-dihydro-8-oxoguanine (8-oxo-dGTP).</text>
</comment>
<dbReference type="SUPFAM" id="SSF48150">
    <property type="entry name" value="DNA-glycosylase"/>
    <property type="match status" value="1"/>
</dbReference>
<keyword evidence="11" id="KW-0411">Iron-sulfur</keyword>
<dbReference type="Gene3D" id="1.10.1670.10">
    <property type="entry name" value="Helix-hairpin-Helix base-excision DNA repair enzymes (C-terminal)"/>
    <property type="match status" value="1"/>
</dbReference>
<name>A0A8B6X6F4_9BURK</name>
<dbReference type="SUPFAM" id="SSF55811">
    <property type="entry name" value="Nudix"/>
    <property type="match status" value="1"/>
</dbReference>
<organism evidence="16 17">
    <name type="scientific">Derxia gummosa DSM 723</name>
    <dbReference type="NCBI Taxonomy" id="1121388"/>
    <lineage>
        <taxon>Bacteria</taxon>
        <taxon>Pseudomonadati</taxon>
        <taxon>Pseudomonadota</taxon>
        <taxon>Betaproteobacteria</taxon>
        <taxon>Burkholderiales</taxon>
        <taxon>Alcaligenaceae</taxon>
        <taxon>Derxia</taxon>
    </lineage>
</organism>
<evidence type="ECO:0000256" key="7">
    <source>
        <dbReference type="ARBA" id="ARBA00022723"/>
    </source>
</evidence>
<keyword evidence="6" id="KW-0004">4Fe-4S</keyword>
<dbReference type="SMART" id="SM00478">
    <property type="entry name" value="ENDO3c"/>
    <property type="match status" value="1"/>
</dbReference>
<dbReference type="PROSITE" id="PS00764">
    <property type="entry name" value="ENDONUCLEASE_III_1"/>
    <property type="match status" value="1"/>
</dbReference>
<accession>A0A8B6X6F4</accession>
<dbReference type="CDD" id="cd03431">
    <property type="entry name" value="NUDIX_DNA_Glycosylase_C-MutY"/>
    <property type="match status" value="1"/>
</dbReference>
<comment type="similarity">
    <text evidence="3 14">Belongs to the Nth/MutY family.</text>
</comment>
<keyword evidence="7" id="KW-0479">Metal-binding</keyword>
<dbReference type="AlphaFoldDB" id="A0A8B6X6F4"/>
<evidence type="ECO:0000256" key="8">
    <source>
        <dbReference type="ARBA" id="ARBA00022763"/>
    </source>
</evidence>
<dbReference type="Pfam" id="PF00730">
    <property type="entry name" value="HhH-GPD"/>
    <property type="match status" value="1"/>
</dbReference>
<comment type="catalytic activity">
    <reaction evidence="1 14">
        <text>Hydrolyzes free adenine bases from 7,8-dihydro-8-oxoguanine:adenine mismatched double-stranded DNA, leaving an apurinic site.</text>
        <dbReference type="EC" id="3.2.2.31"/>
    </reaction>
</comment>
<evidence type="ECO:0000256" key="14">
    <source>
        <dbReference type="RuleBase" id="RU365096"/>
    </source>
</evidence>
<proteinExistence type="inferred from homology"/>
<dbReference type="OrthoDB" id="9802365at2"/>
<dbReference type="GO" id="GO:0051539">
    <property type="term" value="F:4 iron, 4 sulfur cluster binding"/>
    <property type="evidence" value="ECO:0007669"/>
    <property type="project" value="UniProtKB-UniRule"/>
</dbReference>
<evidence type="ECO:0000256" key="2">
    <source>
        <dbReference type="ARBA" id="ARBA00002933"/>
    </source>
</evidence>
<evidence type="ECO:0000256" key="10">
    <source>
        <dbReference type="ARBA" id="ARBA00023004"/>
    </source>
</evidence>
<dbReference type="EC" id="3.2.2.31" evidence="4 14"/>
<gene>
    <name evidence="17" type="primary">mutY</name>
</gene>
<dbReference type="InterPro" id="IPR029119">
    <property type="entry name" value="MutY_C"/>
</dbReference>
<reference evidence="17" key="3">
    <citation type="journal article" date="2000" name="J. Gen. Appl. Microbiol.">
        <title>Genetic analysis of Bacillus subtilis mutator genes.</title>
        <authorList>
            <person name="Sasaki M."/>
            <person name="Yonemura Y."/>
            <person name="Kurusu Y."/>
        </authorList>
    </citation>
    <scope>NUCLEOTIDE SEQUENCE</scope>
</reference>
<reference evidence="17" key="4">
    <citation type="submission" date="2025-08" db="UniProtKB">
        <authorList>
            <consortium name="RefSeq"/>
        </authorList>
    </citation>
    <scope>IDENTIFICATION</scope>
</reference>
<dbReference type="GO" id="GO:0035485">
    <property type="term" value="F:adenine/guanine mispair binding"/>
    <property type="evidence" value="ECO:0007669"/>
    <property type="project" value="TreeGrafter"/>
</dbReference>
<evidence type="ECO:0000256" key="5">
    <source>
        <dbReference type="ARBA" id="ARBA00022023"/>
    </source>
</evidence>
<comment type="cofactor">
    <cofactor evidence="14">
        <name>[4Fe-4S] cluster</name>
        <dbReference type="ChEBI" id="CHEBI:49883"/>
    </cofactor>
    <text evidence="14">Binds 1 [4Fe-4S] cluster.</text>
</comment>
<dbReference type="InterPro" id="IPR044298">
    <property type="entry name" value="MIG/MutY"/>
</dbReference>
<dbReference type="FunFam" id="1.10.340.30:FF:000002">
    <property type="entry name" value="Adenine DNA glycosylase"/>
    <property type="match status" value="1"/>
</dbReference>
<protein>
    <recommendedName>
        <fullName evidence="5 14">Adenine DNA glycosylase</fullName>
        <ecNumber evidence="4 14">3.2.2.31</ecNumber>
    </recommendedName>
</protein>
<reference evidence="17" key="1">
    <citation type="journal article" date="1989" name="Proc. Natl. Acad. Sci. U.S.A.">
        <title>Escherichia coli mutY gene encodes an adenine glycosylase active on G-A mispairs.</title>
        <authorList>
            <person name="Au K.G."/>
            <person name="Clark S."/>
            <person name="Miller J.H."/>
            <person name="Modrich P."/>
        </authorList>
    </citation>
    <scope>NUCLEOTIDE SEQUENCE</scope>
</reference>
<dbReference type="Pfam" id="PF00633">
    <property type="entry name" value="HHH"/>
    <property type="match status" value="1"/>
</dbReference>
<dbReference type="GO" id="GO:0000701">
    <property type="term" value="F:purine-specific mismatch base pair DNA N-glycosylase activity"/>
    <property type="evidence" value="ECO:0007669"/>
    <property type="project" value="UniProtKB-EC"/>
</dbReference>
<dbReference type="InterPro" id="IPR011257">
    <property type="entry name" value="DNA_glycosylase"/>
</dbReference>
<evidence type="ECO:0000256" key="4">
    <source>
        <dbReference type="ARBA" id="ARBA00012045"/>
    </source>
</evidence>
<dbReference type="Pfam" id="PF14815">
    <property type="entry name" value="NUDIX_4"/>
    <property type="match status" value="1"/>
</dbReference>
<keyword evidence="9" id="KW-0378">Hydrolase</keyword>
<evidence type="ECO:0000256" key="9">
    <source>
        <dbReference type="ARBA" id="ARBA00022801"/>
    </source>
</evidence>
<dbReference type="InterPro" id="IPR003265">
    <property type="entry name" value="HhH-GPD_domain"/>
</dbReference>
<keyword evidence="10 14" id="KW-0408">Iron</keyword>
<dbReference type="PANTHER" id="PTHR42944:SF1">
    <property type="entry name" value="ADENINE DNA GLYCOSYLASE"/>
    <property type="match status" value="1"/>
</dbReference>
<dbReference type="RefSeq" id="WP_028312210.1">
    <property type="nucleotide sequence ID" value="NZ_AXWS01000015.1"/>
</dbReference>
<evidence type="ECO:0000256" key="12">
    <source>
        <dbReference type="ARBA" id="ARBA00023204"/>
    </source>
</evidence>
<dbReference type="CDD" id="cd00056">
    <property type="entry name" value="ENDO3c"/>
    <property type="match status" value="1"/>
</dbReference>
<dbReference type="InterPro" id="IPR023170">
    <property type="entry name" value="HhH_base_excis_C"/>
</dbReference>
<dbReference type="Proteomes" id="UP000675920">
    <property type="component" value="Unplaced"/>
</dbReference>
<keyword evidence="16" id="KW-1185">Reference proteome</keyword>
<dbReference type="GO" id="GO:0032357">
    <property type="term" value="F:oxidized purine DNA binding"/>
    <property type="evidence" value="ECO:0007669"/>
    <property type="project" value="TreeGrafter"/>
</dbReference>
<keyword evidence="8 14" id="KW-0227">DNA damage</keyword>
<evidence type="ECO:0000313" key="17">
    <source>
        <dbReference type="RefSeq" id="WP_028312210.1"/>
    </source>
</evidence>
<dbReference type="PANTHER" id="PTHR42944">
    <property type="entry name" value="ADENINE DNA GLYCOSYLASE"/>
    <property type="match status" value="1"/>
</dbReference>
<dbReference type="InterPro" id="IPR015797">
    <property type="entry name" value="NUDIX_hydrolase-like_dom_sf"/>
</dbReference>
<dbReference type="GO" id="GO:0006298">
    <property type="term" value="P:mismatch repair"/>
    <property type="evidence" value="ECO:0007669"/>
    <property type="project" value="TreeGrafter"/>
</dbReference>
<dbReference type="GO" id="GO:0006284">
    <property type="term" value="P:base-excision repair"/>
    <property type="evidence" value="ECO:0007669"/>
    <property type="project" value="UniProtKB-UniRule"/>
</dbReference>
<dbReference type="GO" id="GO:0034039">
    <property type="term" value="F:8-oxo-7,8-dihydroguanine DNA N-glycosylase activity"/>
    <property type="evidence" value="ECO:0007669"/>
    <property type="project" value="TreeGrafter"/>
</dbReference>
<dbReference type="GO" id="GO:0046872">
    <property type="term" value="F:metal ion binding"/>
    <property type="evidence" value="ECO:0007669"/>
    <property type="project" value="UniProtKB-UniRule"/>
</dbReference>
<evidence type="ECO:0000256" key="3">
    <source>
        <dbReference type="ARBA" id="ARBA00008343"/>
    </source>
</evidence>
<keyword evidence="12" id="KW-0234">DNA repair</keyword>
<evidence type="ECO:0000259" key="15">
    <source>
        <dbReference type="SMART" id="SM00478"/>
    </source>
</evidence>
<sequence length="359" mass="38837">MPDTASFSARLVDWQRRHGRHHLPWQQTRDAYRIWLSEIMLQQTQVATVIPYYGRFLERFPTVADLAAAPDGDVMALWAGLGYYTRARNLHACAIAVMRDHGGVFPTRAATLETLPGIGRSTAAAIAAFSSGERGAILDGNVRRVLARWAGIEGWTGAPAVEAKLWTLATEVLPPDEPGAIESHTQGLMDLGATVCTRGKPGCDACPLAADCVALRDGRTAQLPAPRPKKAIPTRSAVMLLALQGDDVLLERRPPSGIWGGLWTLPEFADEAALHAALARLDAEAVARPLAPREHQFTHFRLNFTPMLARLVRKPAGAEEPGRVWLPLADAETAALPAPVKRVLLDIDASQRGGLFGAE</sequence>
<evidence type="ECO:0000256" key="13">
    <source>
        <dbReference type="ARBA" id="ARBA00023295"/>
    </source>
</evidence>